<accession>A0ABQ4LKJ3</accession>
<keyword evidence="3" id="KW-1185">Reference proteome</keyword>
<organism evidence="2 3">
    <name type="scientific">Paenibacillus cineris</name>
    <dbReference type="NCBI Taxonomy" id="237530"/>
    <lineage>
        <taxon>Bacteria</taxon>
        <taxon>Bacillati</taxon>
        <taxon>Bacillota</taxon>
        <taxon>Bacilli</taxon>
        <taxon>Bacillales</taxon>
        <taxon>Paenibacillaceae</taxon>
        <taxon>Paenibacillus</taxon>
    </lineage>
</organism>
<comment type="caution">
    <text evidence="2">The sequence shown here is derived from an EMBL/GenBank/DDBJ whole genome shotgun (WGS) entry which is preliminary data.</text>
</comment>
<feature type="region of interest" description="Disordered" evidence="1">
    <location>
        <begin position="47"/>
        <end position="75"/>
    </location>
</feature>
<dbReference type="Proteomes" id="UP000676601">
    <property type="component" value="Unassembled WGS sequence"/>
</dbReference>
<evidence type="ECO:0000313" key="2">
    <source>
        <dbReference type="EMBL" id="GIO57041.1"/>
    </source>
</evidence>
<sequence length="75" mass="8837">MFSISLFVYPLAKNLEIIYYIFINLNIKINSDQVWQVVNAMRGLKSESTEEVSNHAADDRDPPHYRIREQRPGQR</sequence>
<proteinExistence type="predicted"/>
<evidence type="ECO:0000313" key="3">
    <source>
        <dbReference type="Proteomes" id="UP000676601"/>
    </source>
</evidence>
<dbReference type="EMBL" id="BORU01000003">
    <property type="protein sequence ID" value="GIO57041.1"/>
    <property type="molecule type" value="Genomic_DNA"/>
</dbReference>
<name>A0ABQ4LKJ3_9BACL</name>
<evidence type="ECO:0000256" key="1">
    <source>
        <dbReference type="SAM" id="MobiDB-lite"/>
    </source>
</evidence>
<protein>
    <submittedName>
        <fullName evidence="2">Uncharacterized protein</fullName>
    </submittedName>
</protein>
<gene>
    <name evidence="2" type="ORF">J21TS7_53590</name>
</gene>
<reference evidence="2 3" key="1">
    <citation type="submission" date="2021-03" db="EMBL/GenBank/DDBJ databases">
        <title>Antimicrobial resistance genes in bacteria isolated from Japanese honey, and their potential for conferring macrolide and lincosamide resistance in the American foulbrood pathogen Paenibacillus larvae.</title>
        <authorList>
            <person name="Okamoto M."/>
            <person name="Kumagai M."/>
            <person name="Kanamori H."/>
            <person name="Takamatsu D."/>
        </authorList>
    </citation>
    <scope>NUCLEOTIDE SEQUENCE [LARGE SCALE GENOMIC DNA]</scope>
    <source>
        <strain evidence="2 3">J21TS7</strain>
    </source>
</reference>